<dbReference type="OrthoDB" id="7057833at2"/>
<dbReference type="PANTHER" id="PTHR42791">
    <property type="entry name" value="GNAT FAMILY ACETYLTRANSFERASE"/>
    <property type="match status" value="1"/>
</dbReference>
<dbReference type="KEGG" id="cga:Celgi_2913"/>
<dbReference type="STRING" id="593907.Celgi_2913"/>
<dbReference type="InterPro" id="IPR000182">
    <property type="entry name" value="GNAT_dom"/>
</dbReference>
<dbReference type="GO" id="GO:0016747">
    <property type="term" value="F:acyltransferase activity, transferring groups other than amino-acyl groups"/>
    <property type="evidence" value="ECO:0007669"/>
    <property type="project" value="InterPro"/>
</dbReference>
<dbReference type="InterPro" id="IPR016181">
    <property type="entry name" value="Acyl_CoA_acyltransferase"/>
</dbReference>
<evidence type="ECO:0000313" key="3">
    <source>
        <dbReference type="Proteomes" id="UP000000485"/>
    </source>
</evidence>
<sequence>MLVVPATPADLPAVAAVLGEAFEDDPVIVGFVGPRDGRRERATHLFGALLAAEGDAAVVDVIRGHDGALLGAAVWELPGTDGATLPALLGQTPGFLRALGLGGVRRALTGRSAFARRRPAEDHWYLGQIGVTAAARGAGVGSRLLEHRLRFIDAAGVGAYLESSTERNRGLYRRHGFEPQGVIDGVPHAEPVAMWRAPRTLAEVG</sequence>
<dbReference type="PANTHER" id="PTHR42791:SF1">
    <property type="entry name" value="N-ACETYLTRANSFERASE DOMAIN-CONTAINING PROTEIN"/>
    <property type="match status" value="1"/>
</dbReference>
<dbReference type="AlphaFoldDB" id="F8A5W6"/>
<feature type="domain" description="N-acetyltransferase" evidence="1">
    <location>
        <begin position="1"/>
        <end position="199"/>
    </location>
</feature>
<organism evidence="2 3">
    <name type="scientific">Cellulomonas gilvus (strain ATCC 13127 / NRRL B-14078)</name>
    <name type="common">Cellvibrio gilvus</name>
    <dbReference type="NCBI Taxonomy" id="593907"/>
    <lineage>
        <taxon>Bacteria</taxon>
        <taxon>Bacillati</taxon>
        <taxon>Actinomycetota</taxon>
        <taxon>Actinomycetes</taxon>
        <taxon>Micrococcales</taxon>
        <taxon>Cellulomonadaceae</taxon>
        <taxon>Cellulomonas</taxon>
    </lineage>
</organism>
<protein>
    <submittedName>
        <fullName evidence="2">GCN5-related N-acetyltransferase</fullName>
    </submittedName>
</protein>
<evidence type="ECO:0000313" key="2">
    <source>
        <dbReference type="EMBL" id="AEI13406.1"/>
    </source>
</evidence>
<dbReference type="Pfam" id="PF13508">
    <property type="entry name" value="Acetyltransf_7"/>
    <property type="match status" value="1"/>
</dbReference>
<dbReference type="PROSITE" id="PS51186">
    <property type="entry name" value="GNAT"/>
    <property type="match status" value="1"/>
</dbReference>
<dbReference type="Proteomes" id="UP000000485">
    <property type="component" value="Chromosome"/>
</dbReference>
<dbReference type="EMBL" id="CP002665">
    <property type="protein sequence ID" value="AEI13406.1"/>
    <property type="molecule type" value="Genomic_DNA"/>
</dbReference>
<keyword evidence="3" id="KW-1185">Reference proteome</keyword>
<dbReference type="HOGENOM" id="CLU_060131_7_0_11"/>
<dbReference type="CDD" id="cd04301">
    <property type="entry name" value="NAT_SF"/>
    <property type="match status" value="1"/>
</dbReference>
<dbReference type="SUPFAM" id="SSF55729">
    <property type="entry name" value="Acyl-CoA N-acyltransferases (Nat)"/>
    <property type="match status" value="1"/>
</dbReference>
<name>F8A5W6_CELGA</name>
<evidence type="ECO:0000259" key="1">
    <source>
        <dbReference type="PROSITE" id="PS51186"/>
    </source>
</evidence>
<dbReference type="Gene3D" id="3.40.630.30">
    <property type="match status" value="1"/>
</dbReference>
<accession>F8A5W6</accession>
<dbReference type="InterPro" id="IPR052523">
    <property type="entry name" value="Trichothecene_AcTrans"/>
</dbReference>
<reference evidence="3" key="1">
    <citation type="submission" date="2011-04" db="EMBL/GenBank/DDBJ databases">
        <title>Complete sequence of Cellvibrio gilvus ATCC 13127.</title>
        <authorList>
            <person name="Lucas S."/>
            <person name="Han J."/>
            <person name="Lapidus A."/>
            <person name="Cheng J.-F."/>
            <person name="Goodwin L."/>
            <person name="Pitluck S."/>
            <person name="Peters L."/>
            <person name="Munk A."/>
            <person name="Detter J.C."/>
            <person name="Han C."/>
            <person name="Tapia R."/>
            <person name="Land M."/>
            <person name="Hauser L."/>
            <person name="Kyrpides N."/>
            <person name="Ivanova N."/>
            <person name="Ovchinnikova G."/>
            <person name="Pagani I."/>
            <person name="Mead D."/>
            <person name="Brumm P."/>
            <person name="Woyke T."/>
        </authorList>
    </citation>
    <scope>NUCLEOTIDE SEQUENCE [LARGE SCALE GENOMIC DNA]</scope>
    <source>
        <strain evidence="3">ATCC 13127 / NRRL B-14078</strain>
    </source>
</reference>
<proteinExistence type="predicted"/>
<gene>
    <name evidence="2" type="ordered locus">Celgi_2913</name>
</gene>
<keyword evidence="2" id="KW-0808">Transferase</keyword>
<dbReference type="eggNOG" id="COG0456">
    <property type="taxonomic scope" value="Bacteria"/>
</dbReference>